<dbReference type="Gene3D" id="2.40.50.140">
    <property type="entry name" value="Nucleic acid-binding proteins"/>
    <property type="match status" value="2"/>
</dbReference>
<accession>A0ABU6ZQC1</accession>
<gene>
    <name evidence="1" type="ORF">PIB30_081586</name>
</gene>
<proteinExistence type="predicted"/>
<dbReference type="EMBL" id="JASCZI010273086">
    <property type="protein sequence ID" value="MED6224198.1"/>
    <property type="molecule type" value="Genomic_DNA"/>
</dbReference>
<protein>
    <submittedName>
        <fullName evidence="1">Uncharacterized protein</fullName>
    </submittedName>
</protein>
<sequence length="379" mass="42797">MRWFVVVEDKLKSKTTESDMVLTFSNKTQVTLLANLTFPLEALRLKPIRDLLQVERLDDAELFDVVALVVGREDPRDLLTKQGKELKRLQIVIEDIDKNRINCALFDQHADAILPYLGDEREEPLIVVLQYFRATRWNGRTSIQSNFAMSKVHINPELNEVVAIRESLVNGGAGASSRISHVSSATAMSAVGELNQPNAQVMKIKDVIKCTKECKPWIAASIVALNNGMHDWYYTACADCGKKPRNAVTPHTDNKPRSKFKVEVIVYDGTTCLNLLMWDTQVIQLCGKRADQVSKDVDMEELGSPPTLDNLIERNALFKINVKLNNIDKDDRVYTVSNIREDDDLVRQHLPTYFTSQANETVTELGGSNSERTPRQLQI</sequence>
<comment type="caution">
    <text evidence="1">The sequence shown here is derived from an EMBL/GenBank/DDBJ whole genome shotgun (WGS) entry which is preliminary data.</text>
</comment>
<organism evidence="1 2">
    <name type="scientific">Stylosanthes scabra</name>
    <dbReference type="NCBI Taxonomy" id="79078"/>
    <lineage>
        <taxon>Eukaryota</taxon>
        <taxon>Viridiplantae</taxon>
        <taxon>Streptophyta</taxon>
        <taxon>Embryophyta</taxon>
        <taxon>Tracheophyta</taxon>
        <taxon>Spermatophyta</taxon>
        <taxon>Magnoliopsida</taxon>
        <taxon>eudicotyledons</taxon>
        <taxon>Gunneridae</taxon>
        <taxon>Pentapetalae</taxon>
        <taxon>rosids</taxon>
        <taxon>fabids</taxon>
        <taxon>Fabales</taxon>
        <taxon>Fabaceae</taxon>
        <taxon>Papilionoideae</taxon>
        <taxon>50 kb inversion clade</taxon>
        <taxon>dalbergioids sensu lato</taxon>
        <taxon>Dalbergieae</taxon>
        <taxon>Pterocarpus clade</taxon>
        <taxon>Stylosanthes</taxon>
    </lineage>
</organism>
<name>A0ABU6ZQC1_9FABA</name>
<dbReference type="PANTHER" id="PTHR47165">
    <property type="entry name" value="OS03G0429900 PROTEIN"/>
    <property type="match status" value="1"/>
</dbReference>
<dbReference type="CDD" id="cd04481">
    <property type="entry name" value="RPA1_DBD_B_like"/>
    <property type="match status" value="1"/>
</dbReference>
<reference evidence="1 2" key="1">
    <citation type="journal article" date="2023" name="Plants (Basel)">
        <title>Bridging the Gap: Combining Genomics and Transcriptomics Approaches to Understand Stylosanthes scabra, an Orphan Legume from the Brazilian Caatinga.</title>
        <authorList>
            <person name="Ferreira-Neto J.R.C."/>
            <person name="da Silva M.D."/>
            <person name="Binneck E."/>
            <person name="de Melo N.F."/>
            <person name="da Silva R.H."/>
            <person name="de Melo A.L.T.M."/>
            <person name="Pandolfi V."/>
            <person name="Bustamante F.O."/>
            <person name="Brasileiro-Vidal A.C."/>
            <person name="Benko-Iseppon A.M."/>
        </authorList>
    </citation>
    <scope>NUCLEOTIDE SEQUENCE [LARGE SCALE GENOMIC DNA]</scope>
    <source>
        <tissue evidence="1">Leaves</tissue>
    </source>
</reference>
<dbReference type="PANTHER" id="PTHR47165:SF4">
    <property type="entry name" value="OS03G0429900 PROTEIN"/>
    <property type="match status" value="1"/>
</dbReference>
<dbReference type="InterPro" id="IPR012340">
    <property type="entry name" value="NA-bd_OB-fold"/>
</dbReference>
<evidence type="ECO:0000313" key="1">
    <source>
        <dbReference type="EMBL" id="MED6224198.1"/>
    </source>
</evidence>
<keyword evidence="2" id="KW-1185">Reference proteome</keyword>
<evidence type="ECO:0000313" key="2">
    <source>
        <dbReference type="Proteomes" id="UP001341840"/>
    </source>
</evidence>
<dbReference type="Proteomes" id="UP001341840">
    <property type="component" value="Unassembled WGS sequence"/>
</dbReference>
<dbReference type="SUPFAM" id="SSF50249">
    <property type="entry name" value="Nucleic acid-binding proteins"/>
    <property type="match status" value="2"/>
</dbReference>